<dbReference type="GO" id="GO:0003993">
    <property type="term" value="F:acid phosphatase activity"/>
    <property type="evidence" value="ECO:0007669"/>
    <property type="project" value="InterPro"/>
</dbReference>
<feature type="signal peptide" evidence="1">
    <location>
        <begin position="1"/>
        <end position="24"/>
    </location>
</feature>
<dbReference type="AlphaFoldDB" id="A0A1C3NQY7"/>
<dbReference type="STRING" id="56449.XBLMG947_3619"/>
<organism evidence="3 4">
    <name type="scientific">Xanthomonas bromi</name>
    <dbReference type="NCBI Taxonomy" id="56449"/>
    <lineage>
        <taxon>Bacteria</taxon>
        <taxon>Pseudomonadati</taxon>
        <taxon>Pseudomonadota</taxon>
        <taxon>Gammaproteobacteria</taxon>
        <taxon>Lysobacterales</taxon>
        <taxon>Lysobacteraceae</taxon>
        <taxon>Xanthomonas</taxon>
    </lineage>
</organism>
<protein>
    <recommendedName>
        <fullName evidence="2">Purple acid phosphatase N-terminal domain-containing protein</fullName>
    </recommendedName>
</protein>
<keyword evidence="1" id="KW-0732">Signal</keyword>
<dbReference type="EMBL" id="FLTX01000065">
    <property type="protein sequence ID" value="SBV52820.1"/>
    <property type="molecule type" value="Genomic_DNA"/>
</dbReference>
<dbReference type="SUPFAM" id="SSF49363">
    <property type="entry name" value="Purple acid phosphatase, N-terminal domain"/>
    <property type="match status" value="1"/>
</dbReference>
<evidence type="ECO:0000259" key="2">
    <source>
        <dbReference type="Pfam" id="PF16656"/>
    </source>
</evidence>
<dbReference type="Gene3D" id="2.60.40.380">
    <property type="entry name" value="Purple acid phosphatase-like, N-terminal"/>
    <property type="match status" value="1"/>
</dbReference>
<evidence type="ECO:0000256" key="1">
    <source>
        <dbReference type="SAM" id="SignalP"/>
    </source>
</evidence>
<accession>A0A1C3NQY7</accession>
<feature type="domain" description="Purple acid phosphatase N-terminal" evidence="2">
    <location>
        <begin position="48"/>
        <end position="143"/>
    </location>
</feature>
<feature type="chain" id="PRO_5008679411" description="Purple acid phosphatase N-terminal domain-containing protein" evidence="1">
    <location>
        <begin position="25"/>
        <end position="199"/>
    </location>
</feature>
<evidence type="ECO:0000313" key="4">
    <source>
        <dbReference type="Proteomes" id="UP000092503"/>
    </source>
</evidence>
<evidence type="ECO:0000313" key="3">
    <source>
        <dbReference type="EMBL" id="SBV52820.1"/>
    </source>
</evidence>
<dbReference type="GO" id="GO:0046872">
    <property type="term" value="F:metal ion binding"/>
    <property type="evidence" value="ECO:0007669"/>
    <property type="project" value="InterPro"/>
</dbReference>
<dbReference type="InterPro" id="IPR015914">
    <property type="entry name" value="PAPs_N"/>
</dbReference>
<sequence length="199" mass="21488">MTAARASVYALLALIVTVSISASAAERAAEPNTQVPVGSFHYVADGFPDRIVATPAQDAANGFAVAWRTDASVNQPWLELVIAGDSPDVRAPRRIRASTATLASENASSHHHRADVNGLQPDTLYAYRVQGQGTWGAWNHFRTAATAATPLTLLYFVDTQNKNLNLVSRVIRQAWRSAPDARLALFADDLGQRQGRPGR</sequence>
<proteinExistence type="predicted"/>
<gene>
    <name evidence="3" type="ORF">XBLMG947_3619</name>
</gene>
<name>A0A1C3NQY7_9XANT</name>
<dbReference type="Proteomes" id="UP000092503">
    <property type="component" value="Unassembled WGS sequence"/>
</dbReference>
<dbReference type="InterPro" id="IPR008963">
    <property type="entry name" value="Purple_acid_Pase-like_N"/>
</dbReference>
<reference evidence="3 4" key="1">
    <citation type="submission" date="2016-06" db="EMBL/GenBank/DDBJ databases">
        <authorList>
            <person name="Kjaerup R.B."/>
            <person name="Dalgaard T.S."/>
            <person name="Juul-Madsen H.R."/>
        </authorList>
    </citation>
    <scope>NUCLEOTIDE SEQUENCE [LARGE SCALE GENOMIC DNA]</scope>
    <source>
        <strain evidence="3">LMG947</strain>
    </source>
</reference>
<dbReference type="Pfam" id="PF16656">
    <property type="entry name" value="Pur_ac_phosph_N"/>
    <property type="match status" value="1"/>
</dbReference>